<name>A0ABY4BT29_9FLAO</name>
<accession>A0ABY4BT29</accession>
<gene>
    <name evidence="1" type="ORF">MTP09_06865</name>
</gene>
<dbReference type="RefSeq" id="WP_243551427.1">
    <property type="nucleotide sequence ID" value="NZ_CP094532.1"/>
</dbReference>
<dbReference type="Proteomes" id="UP000831460">
    <property type="component" value="Chromosome"/>
</dbReference>
<reference evidence="1 2" key="1">
    <citation type="submission" date="2022-03" db="EMBL/GenBank/DDBJ databases">
        <title>Chryseobacterium sp. isolated from particulate matters in swine house.</title>
        <authorList>
            <person name="Won M."/>
            <person name="Kim S.-J."/>
            <person name="Kwon S.-W."/>
        </authorList>
    </citation>
    <scope>NUCLEOTIDE SEQUENCE [LARGE SCALE GENOMIC DNA]</scope>
    <source>
        <strain evidence="1 2">SC2-2</strain>
    </source>
</reference>
<evidence type="ECO:0000313" key="1">
    <source>
        <dbReference type="EMBL" id="UOE42349.1"/>
    </source>
</evidence>
<sequence length="58" mass="6757">MYKGSGLAKFQVSPEIILLSSKNMKPRDLILAEEIVEDKKQEIIDKWNQFFNKEGDEN</sequence>
<proteinExistence type="predicted"/>
<organism evidence="1 2">
    <name type="scientific">Chryseobacterium suipulveris</name>
    <dbReference type="NCBI Taxonomy" id="2929800"/>
    <lineage>
        <taxon>Bacteria</taxon>
        <taxon>Pseudomonadati</taxon>
        <taxon>Bacteroidota</taxon>
        <taxon>Flavobacteriia</taxon>
        <taxon>Flavobacteriales</taxon>
        <taxon>Weeksellaceae</taxon>
        <taxon>Chryseobacterium group</taxon>
        <taxon>Chryseobacterium</taxon>
    </lineage>
</organism>
<dbReference type="Pfam" id="PF13711">
    <property type="entry name" value="DUF4160"/>
    <property type="match status" value="1"/>
</dbReference>
<dbReference type="EMBL" id="CP094532">
    <property type="protein sequence ID" value="UOE42349.1"/>
    <property type="molecule type" value="Genomic_DNA"/>
</dbReference>
<keyword evidence="2" id="KW-1185">Reference proteome</keyword>
<dbReference type="InterPro" id="IPR025427">
    <property type="entry name" value="DUF4160"/>
</dbReference>
<protein>
    <submittedName>
        <fullName evidence="1">DUF4160 domain-containing protein</fullName>
    </submittedName>
</protein>
<evidence type="ECO:0000313" key="2">
    <source>
        <dbReference type="Proteomes" id="UP000831460"/>
    </source>
</evidence>